<reference evidence="2" key="1">
    <citation type="submission" date="2009-11" db="EMBL/GenBank/DDBJ databases">
        <authorList>
            <consortium name="The Broad Institute Genome Sequencing Platform"/>
            <person name="Ward D."/>
            <person name="Feldgarden M."/>
            <person name="Earl A."/>
            <person name="Young S.K."/>
            <person name="Zeng Q."/>
            <person name="Koehrsen M."/>
            <person name="Alvarado L."/>
            <person name="Berlin A."/>
            <person name="Bochicchio J."/>
            <person name="Borenstein D."/>
            <person name="Chapman S.B."/>
            <person name="Chen Z."/>
            <person name="Engels R."/>
            <person name="Freedman E."/>
            <person name="Gellesch M."/>
            <person name="Goldberg J."/>
            <person name="Griggs A."/>
            <person name="Gujja S."/>
            <person name="Heilman E."/>
            <person name="Heiman D."/>
            <person name="Hepburn T."/>
            <person name="Howarth C."/>
            <person name="Jen D."/>
            <person name="Larson L."/>
            <person name="Lewis B."/>
            <person name="Mehta T."/>
            <person name="Park D."/>
            <person name="Pearson M."/>
            <person name="Roberts A."/>
            <person name="Saif S."/>
            <person name="Shea T."/>
            <person name="Shenoy N."/>
            <person name="Sisk P."/>
            <person name="Stolte C."/>
            <person name="Sykes S."/>
            <person name="Thomson T."/>
            <person name="Walk T."/>
            <person name="White J."/>
            <person name="Yandava C."/>
            <person name="Izard J."/>
            <person name="Baranova O.V."/>
            <person name="Blanton J.M."/>
            <person name="Tanner A.C."/>
            <person name="Dewhirst F.E."/>
            <person name="Haas B."/>
            <person name="Nusbaum C."/>
            <person name="Birren B."/>
        </authorList>
    </citation>
    <scope>NUCLEOTIDE SEQUENCE [LARGE SCALE GENOMIC DNA]</scope>
    <source>
        <strain evidence="2">1-1 BBBD Race 1</strain>
    </source>
</reference>
<dbReference type="Proteomes" id="UP000005240">
    <property type="component" value="Unassembled WGS sequence"/>
</dbReference>
<reference evidence="3 4" key="3">
    <citation type="journal article" date="2017" name="G3 (Bethesda)">
        <title>Comparative analysis highlights variable genome content of wheat rusts and divergence of the mating loci.</title>
        <authorList>
            <person name="Cuomo C.A."/>
            <person name="Bakkeren G."/>
            <person name="Khalil H.B."/>
            <person name="Panwar V."/>
            <person name="Joly D."/>
            <person name="Linning R."/>
            <person name="Sakthikumar S."/>
            <person name="Song X."/>
            <person name="Adiconis X."/>
            <person name="Fan L."/>
            <person name="Goldberg J.M."/>
            <person name="Levin J.Z."/>
            <person name="Young S."/>
            <person name="Zeng Q."/>
            <person name="Anikster Y."/>
            <person name="Bruce M."/>
            <person name="Wang M."/>
            <person name="Yin C."/>
            <person name="McCallum B."/>
            <person name="Szabo L.J."/>
            <person name="Hulbert S."/>
            <person name="Chen X."/>
            <person name="Fellers J.P."/>
        </authorList>
    </citation>
    <scope>NUCLEOTIDE SEQUENCE</scope>
    <source>
        <strain evidence="4">Isolate 1-1 / race 1 (BBBD)</strain>
        <strain evidence="3">isolate 1-1 / race 1 (BBBD)</strain>
    </source>
</reference>
<feature type="signal peptide" evidence="1">
    <location>
        <begin position="1"/>
        <end position="19"/>
    </location>
</feature>
<sequence>MHIFKFALPFFTAFHRVTSTSQTHVSCTWIHTRCYCAVDVSNDPTAPHWVFHHRCRELGGLDFQPCATLVPEFNGGTKTYCCNENFIRSKDATPEKIKAHCITG</sequence>
<feature type="chain" id="PRO_5008109835" description="Secreted protein" evidence="1">
    <location>
        <begin position="20"/>
        <end position="104"/>
    </location>
</feature>
<reference evidence="2" key="2">
    <citation type="submission" date="2016-05" db="EMBL/GenBank/DDBJ databases">
        <title>Comparative analysis highlights variable genome content of wheat rusts and divergence of the mating loci.</title>
        <authorList>
            <person name="Cuomo C.A."/>
            <person name="Bakkeren G."/>
            <person name="Szabo L."/>
            <person name="Khalil H."/>
            <person name="Joly D."/>
            <person name="Goldberg J."/>
            <person name="Young S."/>
            <person name="Zeng Q."/>
            <person name="Fellers J."/>
        </authorList>
    </citation>
    <scope>NUCLEOTIDE SEQUENCE [LARGE SCALE GENOMIC DNA]</scope>
    <source>
        <strain evidence="2">1-1 BBBD Race 1</strain>
    </source>
</reference>
<dbReference type="AlphaFoldDB" id="A0A180GEL6"/>
<gene>
    <name evidence="2" type="ORF">PTTG_28144</name>
</gene>
<proteinExistence type="predicted"/>
<dbReference type="EnsemblFungi" id="PTTG_28144-t43_1">
    <property type="protein sequence ID" value="PTTG_28144-t43_1-p1"/>
    <property type="gene ID" value="PTTG_28144"/>
</dbReference>
<name>A0A180GEL6_PUCT1</name>
<evidence type="ECO:0000313" key="3">
    <source>
        <dbReference type="EnsemblFungi" id="PTTG_28144-t43_1-p1"/>
    </source>
</evidence>
<dbReference type="VEuPathDB" id="FungiDB:PTTG_28144"/>
<evidence type="ECO:0000313" key="4">
    <source>
        <dbReference type="Proteomes" id="UP000005240"/>
    </source>
</evidence>
<dbReference type="EMBL" id="ADAS02000090">
    <property type="protein sequence ID" value="OAV90979.1"/>
    <property type="molecule type" value="Genomic_DNA"/>
</dbReference>
<keyword evidence="1" id="KW-0732">Signal</keyword>
<keyword evidence="4" id="KW-1185">Reference proteome</keyword>
<reference evidence="3" key="4">
    <citation type="submission" date="2025-05" db="UniProtKB">
        <authorList>
            <consortium name="EnsemblFungi"/>
        </authorList>
    </citation>
    <scope>IDENTIFICATION</scope>
    <source>
        <strain evidence="3">isolate 1-1 / race 1 (BBBD)</strain>
    </source>
</reference>
<evidence type="ECO:0008006" key="5">
    <source>
        <dbReference type="Google" id="ProtNLM"/>
    </source>
</evidence>
<organism evidence="2">
    <name type="scientific">Puccinia triticina (isolate 1-1 / race 1 (BBBD))</name>
    <name type="common">Brown leaf rust fungus</name>
    <dbReference type="NCBI Taxonomy" id="630390"/>
    <lineage>
        <taxon>Eukaryota</taxon>
        <taxon>Fungi</taxon>
        <taxon>Dikarya</taxon>
        <taxon>Basidiomycota</taxon>
        <taxon>Pucciniomycotina</taxon>
        <taxon>Pucciniomycetes</taxon>
        <taxon>Pucciniales</taxon>
        <taxon>Pucciniaceae</taxon>
        <taxon>Puccinia</taxon>
    </lineage>
</organism>
<evidence type="ECO:0000313" key="2">
    <source>
        <dbReference type="EMBL" id="OAV90979.1"/>
    </source>
</evidence>
<evidence type="ECO:0000256" key="1">
    <source>
        <dbReference type="SAM" id="SignalP"/>
    </source>
</evidence>
<accession>A0A180GEL6</accession>
<protein>
    <recommendedName>
        <fullName evidence="5">Secreted protein</fullName>
    </recommendedName>
</protein>